<evidence type="ECO:0000256" key="1">
    <source>
        <dbReference type="SAM" id="MobiDB-lite"/>
    </source>
</evidence>
<organism evidence="2 3">
    <name type="scientific">Nicotiana sylvestris</name>
    <name type="common">Wood tobacco</name>
    <name type="synonym">South American tobacco</name>
    <dbReference type="NCBI Taxonomy" id="4096"/>
    <lineage>
        <taxon>Eukaryota</taxon>
        <taxon>Viridiplantae</taxon>
        <taxon>Streptophyta</taxon>
        <taxon>Embryophyta</taxon>
        <taxon>Tracheophyta</taxon>
        <taxon>Spermatophyta</taxon>
        <taxon>Magnoliopsida</taxon>
        <taxon>eudicotyledons</taxon>
        <taxon>Gunneridae</taxon>
        <taxon>Pentapetalae</taxon>
        <taxon>asterids</taxon>
        <taxon>lamiids</taxon>
        <taxon>Solanales</taxon>
        <taxon>Solanaceae</taxon>
        <taxon>Nicotianoideae</taxon>
        <taxon>Nicotianeae</taxon>
        <taxon>Nicotiana</taxon>
    </lineage>
</organism>
<feature type="compositionally biased region" description="Low complexity" evidence="1">
    <location>
        <begin position="115"/>
        <end position="127"/>
    </location>
</feature>
<evidence type="ECO:0000313" key="2">
    <source>
        <dbReference type="Proteomes" id="UP000189701"/>
    </source>
</evidence>
<dbReference type="RefSeq" id="XP_009778831.1">
    <property type="nucleotide sequence ID" value="XM_009780529.1"/>
</dbReference>
<name>A0A1U7WNF7_NICSY</name>
<sequence length="251" mass="27615">MTGKGRGNNDLTGSRGREKARKPKRRVENNTQSFPPSSEMPMPMYLPSPEGYSELPRHHEPYTFVKTPGISSQGHMTIRPTYSPPPSRPRGSQPSASHGSHRSMSHPHGSQLLRSQPPGSQQSISQPLRVHPAMSQSQGSQPSSSGTPSISGLLLRDTSSDPPTPSKHASDIHVSDGDADDDEKVHYDQYGRIIIVHEGDGFIPSNITTRIITKATKKLYDGPYATWSKFPFSLKEQIFNQFKQVCMGTSL</sequence>
<accession>A0A1U7WNF7</accession>
<dbReference type="AlphaFoldDB" id="A0A1U7WNF7"/>
<proteinExistence type="predicted"/>
<reference evidence="2" key="1">
    <citation type="journal article" date="2013" name="Genome Biol.">
        <title>Reference genomes and transcriptomes of Nicotiana sylvestris and Nicotiana tomentosiformis.</title>
        <authorList>
            <person name="Sierro N."/>
            <person name="Battey J.N."/>
            <person name="Ouadi S."/>
            <person name="Bovet L."/>
            <person name="Goepfert S."/>
            <person name="Bakaher N."/>
            <person name="Peitsch M.C."/>
            <person name="Ivanov N.V."/>
        </authorList>
    </citation>
    <scope>NUCLEOTIDE SEQUENCE [LARGE SCALE GENOMIC DNA]</scope>
</reference>
<feature type="region of interest" description="Disordered" evidence="1">
    <location>
        <begin position="1"/>
        <end position="183"/>
    </location>
</feature>
<dbReference type="Proteomes" id="UP000189701">
    <property type="component" value="Unplaced"/>
</dbReference>
<feature type="compositionally biased region" description="Low complexity" evidence="1">
    <location>
        <begin position="135"/>
        <end position="155"/>
    </location>
</feature>
<reference evidence="3" key="2">
    <citation type="submission" date="2025-08" db="UniProtKB">
        <authorList>
            <consortium name="RefSeq"/>
        </authorList>
    </citation>
    <scope>IDENTIFICATION</scope>
    <source>
        <tissue evidence="3">Leaf</tissue>
    </source>
</reference>
<feature type="compositionally biased region" description="Low complexity" evidence="1">
    <location>
        <begin position="35"/>
        <end position="49"/>
    </location>
</feature>
<evidence type="ECO:0000313" key="3">
    <source>
        <dbReference type="RefSeq" id="XP_009778831.1"/>
    </source>
</evidence>
<gene>
    <name evidence="3" type="primary">LOC104228124</name>
</gene>
<dbReference type="OrthoDB" id="10498770at2759"/>
<keyword evidence="2" id="KW-1185">Reference proteome</keyword>
<protein>
    <submittedName>
        <fullName evidence="3">Uncharacterized protein LOC104228124</fullName>
    </submittedName>
</protein>